<dbReference type="EnsemblPlants" id="Kaladp0050s0344.6.v1.1">
    <property type="protein sequence ID" value="Kaladp0050s0344.6.v1.1"/>
    <property type="gene ID" value="Kaladp0050s0344.v1.1"/>
</dbReference>
<dbReference type="Gramene" id="Kaladp0050s0344.7.v1.1">
    <property type="protein sequence ID" value="Kaladp0050s0344.7.v1.1"/>
    <property type="gene ID" value="Kaladp0050s0344.v1.1"/>
</dbReference>
<organism evidence="1 2">
    <name type="scientific">Kalanchoe fedtschenkoi</name>
    <name type="common">Lavender scallops</name>
    <name type="synonym">South American air plant</name>
    <dbReference type="NCBI Taxonomy" id="63787"/>
    <lineage>
        <taxon>Eukaryota</taxon>
        <taxon>Viridiplantae</taxon>
        <taxon>Streptophyta</taxon>
        <taxon>Embryophyta</taxon>
        <taxon>Tracheophyta</taxon>
        <taxon>Spermatophyta</taxon>
        <taxon>Magnoliopsida</taxon>
        <taxon>eudicotyledons</taxon>
        <taxon>Gunneridae</taxon>
        <taxon>Pentapetalae</taxon>
        <taxon>Saxifragales</taxon>
        <taxon>Crassulaceae</taxon>
        <taxon>Kalanchoe</taxon>
    </lineage>
</organism>
<dbReference type="Proteomes" id="UP000594263">
    <property type="component" value="Unplaced"/>
</dbReference>
<protein>
    <submittedName>
        <fullName evidence="1">Uncharacterized protein</fullName>
    </submittedName>
</protein>
<dbReference type="AlphaFoldDB" id="A0A7N0U1I7"/>
<dbReference type="Gramene" id="Kaladp0050s0344.6.v1.1">
    <property type="protein sequence ID" value="Kaladp0050s0344.6.v1.1"/>
    <property type="gene ID" value="Kaladp0050s0344.v1.1"/>
</dbReference>
<evidence type="ECO:0000313" key="1">
    <source>
        <dbReference type="EnsemblPlants" id="Kaladp0050s0344.7.v1.1"/>
    </source>
</evidence>
<proteinExistence type="predicted"/>
<accession>A0A7N0U1I7</accession>
<dbReference type="EnsemblPlants" id="Kaladp0050s0344.7.v1.1">
    <property type="protein sequence ID" value="Kaladp0050s0344.7.v1.1"/>
    <property type="gene ID" value="Kaladp0050s0344.v1.1"/>
</dbReference>
<reference evidence="1" key="1">
    <citation type="submission" date="2021-01" db="UniProtKB">
        <authorList>
            <consortium name="EnsemblPlants"/>
        </authorList>
    </citation>
    <scope>IDENTIFICATION</scope>
</reference>
<sequence>MATNSKPLTTEAIALTEKKMDMTLDDIIKMSKIVKKPKTRVLNKNQKPFSNTNAQNSALNAKQFMASRTSMRQGALAKRRSNFQNNQFSVATPTGRRAATFPFRHNGFALNRGANWNNPRVPTHFSRSTNVGFNLKDLVLRLFDFRLLCLLFHLPRHSKLVTLSNHMFHPRSIREFFLSCVAILVGGICSV</sequence>
<dbReference type="PANTHER" id="PTHR36048:SF1">
    <property type="entry name" value="RIBOSOME MATURATION FACTOR"/>
    <property type="match status" value="1"/>
</dbReference>
<keyword evidence="2" id="KW-1185">Reference proteome</keyword>
<dbReference type="PANTHER" id="PTHR36048">
    <property type="entry name" value="RIBOSOME MATURATION FACTOR"/>
    <property type="match status" value="1"/>
</dbReference>
<evidence type="ECO:0000313" key="2">
    <source>
        <dbReference type="Proteomes" id="UP000594263"/>
    </source>
</evidence>
<name>A0A7N0U1I7_KALFE</name>